<organism evidence="8 9">
    <name type="scientific">Acetonema longum DSM 6540</name>
    <dbReference type="NCBI Taxonomy" id="1009370"/>
    <lineage>
        <taxon>Bacteria</taxon>
        <taxon>Bacillati</taxon>
        <taxon>Bacillota</taxon>
        <taxon>Negativicutes</taxon>
        <taxon>Acetonemataceae</taxon>
        <taxon>Acetonema</taxon>
    </lineage>
</organism>
<reference evidence="8 9" key="1">
    <citation type="journal article" date="2011" name="EMBO J.">
        <title>Structural diversity of bacterial flagellar motors.</title>
        <authorList>
            <person name="Chen S."/>
            <person name="Beeby M."/>
            <person name="Murphy G.E."/>
            <person name="Leadbetter J.R."/>
            <person name="Hendrixson D.R."/>
            <person name="Briegel A."/>
            <person name="Li Z."/>
            <person name="Shi J."/>
            <person name="Tocheva E.I."/>
            <person name="Muller A."/>
            <person name="Dobro M.J."/>
            <person name="Jensen G.J."/>
        </authorList>
    </citation>
    <scope>NUCLEOTIDE SEQUENCE [LARGE SCALE GENOMIC DNA]</scope>
    <source>
        <strain evidence="8 9">DSM 6540</strain>
    </source>
</reference>
<keyword evidence="6" id="KW-1133">Transmembrane helix</keyword>
<dbReference type="InterPro" id="IPR036197">
    <property type="entry name" value="NarG-like_sf"/>
</dbReference>
<name>F7NDM4_9FIRM</name>
<dbReference type="GO" id="GO:0051539">
    <property type="term" value="F:4 iron, 4 sulfur cluster binding"/>
    <property type="evidence" value="ECO:0007669"/>
    <property type="project" value="UniProtKB-KW"/>
</dbReference>
<feature type="transmembrane region" description="Helical" evidence="6">
    <location>
        <begin position="206"/>
        <end position="224"/>
    </location>
</feature>
<dbReference type="RefSeq" id="WP_004573045.1">
    <property type="nucleotide sequence ID" value="NZ_AFGF01000007.1"/>
</dbReference>
<comment type="caution">
    <text evidence="8">The sequence shown here is derived from an EMBL/GenBank/DDBJ whole genome shotgun (WGS) entry which is preliminary data.</text>
</comment>
<dbReference type="AlphaFoldDB" id="F7NDM4"/>
<feature type="domain" description="4Fe-4S ferredoxin-type" evidence="7">
    <location>
        <begin position="333"/>
        <end position="365"/>
    </location>
</feature>
<dbReference type="PANTHER" id="PTHR43255:SF1">
    <property type="entry name" value="IRON-SULFUR-BINDING OXIDOREDUCTASE FADF-RELATED"/>
    <property type="match status" value="1"/>
</dbReference>
<dbReference type="GO" id="GO:0005886">
    <property type="term" value="C:plasma membrane"/>
    <property type="evidence" value="ECO:0007669"/>
    <property type="project" value="TreeGrafter"/>
</dbReference>
<keyword evidence="4" id="KW-0408">Iron</keyword>
<keyword evidence="6" id="KW-0472">Membrane</keyword>
<feature type="transmembrane region" description="Helical" evidence="6">
    <location>
        <begin position="12"/>
        <end position="33"/>
    </location>
</feature>
<evidence type="ECO:0000256" key="3">
    <source>
        <dbReference type="ARBA" id="ARBA00023002"/>
    </source>
</evidence>
<dbReference type="STRING" id="1009370.ALO_00655"/>
<dbReference type="EMBL" id="AFGF01000007">
    <property type="protein sequence ID" value="EGO65886.1"/>
    <property type="molecule type" value="Genomic_DNA"/>
</dbReference>
<dbReference type="InterPro" id="IPR009051">
    <property type="entry name" value="Helical_ferredxn"/>
</dbReference>
<dbReference type="GO" id="GO:0046872">
    <property type="term" value="F:metal ion binding"/>
    <property type="evidence" value="ECO:0007669"/>
    <property type="project" value="UniProtKB-KW"/>
</dbReference>
<evidence type="ECO:0000313" key="9">
    <source>
        <dbReference type="Proteomes" id="UP000003240"/>
    </source>
</evidence>
<feature type="transmembrane region" description="Helical" evidence="6">
    <location>
        <begin position="75"/>
        <end position="96"/>
    </location>
</feature>
<evidence type="ECO:0000259" key="7">
    <source>
        <dbReference type="PROSITE" id="PS51379"/>
    </source>
</evidence>
<feature type="transmembrane region" description="Helical" evidence="6">
    <location>
        <begin position="178"/>
        <end position="200"/>
    </location>
</feature>
<dbReference type="InterPro" id="IPR017896">
    <property type="entry name" value="4Fe4S_Fe-S-bd"/>
</dbReference>
<feature type="transmembrane region" description="Helical" evidence="6">
    <location>
        <begin position="150"/>
        <end position="166"/>
    </location>
</feature>
<protein>
    <submittedName>
        <fullName evidence="8">Putative iron-sulfur-binding reductase</fullName>
    </submittedName>
</protein>
<dbReference type="PROSITE" id="PS51379">
    <property type="entry name" value="4FE4S_FER_2"/>
    <property type="match status" value="2"/>
</dbReference>
<proteinExistence type="predicted"/>
<dbReference type="InterPro" id="IPR051460">
    <property type="entry name" value="HdrC_iron-sulfur_subunit"/>
</dbReference>
<feature type="transmembrane region" description="Helical" evidence="6">
    <location>
        <begin position="108"/>
        <end position="130"/>
    </location>
</feature>
<dbReference type="Proteomes" id="UP000003240">
    <property type="component" value="Unassembled WGS sequence"/>
</dbReference>
<feature type="domain" description="4Fe-4S ferredoxin-type" evidence="7">
    <location>
        <begin position="271"/>
        <end position="298"/>
    </location>
</feature>
<dbReference type="GO" id="GO:0016491">
    <property type="term" value="F:oxidoreductase activity"/>
    <property type="evidence" value="ECO:0007669"/>
    <property type="project" value="UniProtKB-KW"/>
</dbReference>
<keyword evidence="6" id="KW-0812">Transmembrane</keyword>
<keyword evidence="5" id="KW-0411">Iron-sulfur</keyword>
<dbReference type="InterPro" id="IPR017900">
    <property type="entry name" value="4Fe4S_Fe_S_CS"/>
</dbReference>
<dbReference type="PANTHER" id="PTHR43255">
    <property type="entry name" value="IRON-SULFUR-BINDING OXIDOREDUCTASE FADF-RELATED-RELATED"/>
    <property type="match status" value="1"/>
</dbReference>
<dbReference type="Pfam" id="PF13183">
    <property type="entry name" value="Fer4_8"/>
    <property type="match status" value="1"/>
</dbReference>
<sequence length="662" mass="73053">MPASRPLGMYHDSYWIMYVLMLVAFAIFAKGVYDRYKLWKVGAPENFKPDMAGLIRLIKNSFGHARLLREPGPGVAHAVVFWAFAVCAVGTLSIAVTEDLGIPLFQGGYYLILSLAMDLLGLGAVIGIGFAAYRRYVLQPAGLDNKPDDLYTLLLIEAILVTGFLLEGLRMAAIPDPWAAWSPVGAAVAALFSGGSPAGLRSAHQAVWWIHLLFSFGFIAYIPYSKMFHMLSGSANIALAQGNAAQKMKPIDMEDETVEQFGVAELQQFTWKQLLDSDACIRCGRCQDNCPAYQTGKPLSPKKLVQDFKTHLNQKGPLLVKGATAEETSASLVPDVVNEEEVWACTTCAACEHQCPVYVEHVPKIIDLRRNLTMMESAFPHEVKLTFTGMERNGNPWNISRSEAKWMSKELGVASLAEKPEVEYLFFPGCSGVFDERNKKVTTAVVKLLQKAGVSFGVLGSEQTCCGDSARRLGNEYLYQTLAQGNIEALNEYGVKKIITTCPHCFNTLKNEYPQFGGNYEVIHHVTFLAQLVKEGKLQPQKSVDATCTYHDSCYLGRYNDIYQEPRALLASIPGISSKEMEKSHEKSFCCGAGGGRMWLEETIGERINVKRTEQALETGAGMIVSACPFCLTMMEDGTKLKSVDETVKTKDLAEVLWESVQ</sequence>
<evidence type="ECO:0000256" key="2">
    <source>
        <dbReference type="ARBA" id="ARBA00022723"/>
    </source>
</evidence>
<keyword evidence="2" id="KW-0479">Metal-binding</keyword>
<dbReference type="Pfam" id="PF02754">
    <property type="entry name" value="CCG"/>
    <property type="match status" value="2"/>
</dbReference>
<keyword evidence="1" id="KW-0004">4Fe-4S</keyword>
<dbReference type="Gene3D" id="1.10.1060.10">
    <property type="entry name" value="Alpha-helical ferredoxin"/>
    <property type="match status" value="1"/>
</dbReference>
<evidence type="ECO:0000256" key="5">
    <source>
        <dbReference type="ARBA" id="ARBA00023014"/>
    </source>
</evidence>
<keyword evidence="3" id="KW-0560">Oxidoreductase</keyword>
<gene>
    <name evidence="8" type="ORF">ALO_00655</name>
</gene>
<evidence type="ECO:0000256" key="1">
    <source>
        <dbReference type="ARBA" id="ARBA00022485"/>
    </source>
</evidence>
<dbReference type="PROSITE" id="PS00198">
    <property type="entry name" value="4FE4S_FER_1"/>
    <property type="match status" value="1"/>
</dbReference>
<keyword evidence="9" id="KW-1185">Reference proteome</keyword>
<evidence type="ECO:0000313" key="8">
    <source>
        <dbReference type="EMBL" id="EGO65886.1"/>
    </source>
</evidence>
<dbReference type="SUPFAM" id="SSF103501">
    <property type="entry name" value="Respiratory nitrate reductase 1 gamma chain"/>
    <property type="match status" value="1"/>
</dbReference>
<evidence type="ECO:0000256" key="6">
    <source>
        <dbReference type="SAM" id="Phobius"/>
    </source>
</evidence>
<dbReference type="InterPro" id="IPR004017">
    <property type="entry name" value="Cys_rich_dom"/>
</dbReference>
<dbReference type="eggNOG" id="COG0247">
    <property type="taxonomic scope" value="Bacteria"/>
</dbReference>
<accession>F7NDM4</accession>
<dbReference type="SUPFAM" id="SSF46548">
    <property type="entry name" value="alpha-helical ferredoxin"/>
    <property type="match status" value="1"/>
</dbReference>
<evidence type="ECO:0000256" key="4">
    <source>
        <dbReference type="ARBA" id="ARBA00023004"/>
    </source>
</evidence>
<dbReference type="Gene3D" id="1.20.950.20">
    <property type="entry name" value="Transmembrane di-heme cytochromes, Chain C"/>
    <property type="match status" value="1"/>
</dbReference>